<protein>
    <submittedName>
        <fullName evidence="1">Uncharacterized protein</fullName>
    </submittedName>
</protein>
<accession>A0A243QV92</accession>
<evidence type="ECO:0000313" key="2">
    <source>
        <dbReference type="Proteomes" id="UP000194761"/>
    </source>
</evidence>
<dbReference type="EMBL" id="NGFP01000309">
    <property type="protein sequence ID" value="OUC85974.1"/>
    <property type="molecule type" value="Genomic_DNA"/>
</dbReference>
<evidence type="ECO:0000313" key="1">
    <source>
        <dbReference type="EMBL" id="OUC85974.1"/>
    </source>
</evidence>
<sequence length="115" mass="12145">MIRAVIMGLLSVFRVGTTSSVPSRPAGSELIPATTGEVAWAAFPKGSMAIRIRDELGALFEDEDSAEAFSTRGTAKTHLQHLLTAAAMNLPRIDAWLMGVPLAPTRTSHFAAPAA</sequence>
<gene>
    <name evidence="1" type="ORF">CA984_39130</name>
</gene>
<dbReference type="AlphaFoldDB" id="A0A243QV92"/>
<reference evidence="1 2" key="1">
    <citation type="submission" date="2017-05" db="EMBL/GenBank/DDBJ databases">
        <title>Biotechnological potential of actinobacteria isolated from South African environments.</title>
        <authorList>
            <person name="Le Roes-Hill M."/>
            <person name="Prins A."/>
            <person name="Durrell K.A."/>
        </authorList>
    </citation>
    <scope>NUCLEOTIDE SEQUENCE [LARGE SCALE GENOMIC DNA]</scope>
    <source>
        <strain evidence="1">M26</strain>
    </source>
</reference>
<organism evidence="1 2">
    <name type="scientific">Streptosporangium minutum</name>
    <dbReference type="NCBI Taxonomy" id="569862"/>
    <lineage>
        <taxon>Bacteria</taxon>
        <taxon>Bacillati</taxon>
        <taxon>Actinomycetota</taxon>
        <taxon>Actinomycetes</taxon>
        <taxon>Streptosporangiales</taxon>
        <taxon>Streptosporangiaceae</taxon>
        <taxon>Streptosporangium</taxon>
    </lineage>
</organism>
<comment type="caution">
    <text evidence="1">The sequence shown here is derived from an EMBL/GenBank/DDBJ whole genome shotgun (WGS) entry which is preliminary data.</text>
</comment>
<proteinExistence type="predicted"/>
<name>A0A243QV92_9ACTN</name>
<dbReference type="Proteomes" id="UP000194761">
    <property type="component" value="Unassembled WGS sequence"/>
</dbReference>
<keyword evidence="2" id="KW-1185">Reference proteome</keyword>